<organism evidence="1 2">
    <name type="scientific">Paramuricea clavata</name>
    <name type="common">Red gorgonian</name>
    <name type="synonym">Violescent sea-whip</name>
    <dbReference type="NCBI Taxonomy" id="317549"/>
    <lineage>
        <taxon>Eukaryota</taxon>
        <taxon>Metazoa</taxon>
        <taxon>Cnidaria</taxon>
        <taxon>Anthozoa</taxon>
        <taxon>Octocorallia</taxon>
        <taxon>Malacalcyonacea</taxon>
        <taxon>Plexauridae</taxon>
        <taxon>Paramuricea</taxon>
    </lineage>
</organism>
<feature type="non-terminal residue" evidence="1">
    <location>
        <position position="1"/>
    </location>
</feature>
<keyword evidence="2" id="KW-1185">Reference proteome</keyword>
<name>A0A6S7J9W6_PARCT</name>
<evidence type="ECO:0000313" key="2">
    <source>
        <dbReference type="Proteomes" id="UP001152795"/>
    </source>
</evidence>
<proteinExistence type="predicted"/>
<accession>A0A6S7J9W6</accession>
<protein>
    <submittedName>
        <fullName evidence="1">Uncharacterized protein</fullName>
    </submittedName>
</protein>
<gene>
    <name evidence="1" type="ORF">PACLA_8A034787</name>
</gene>
<comment type="caution">
    <text evidence="1">The sequence shown here is derived from an EMBL/GenBank/DDBJ whole genome shotgun (WGS) entry which is preliminary data.</text>
</comment>
<evidence type="ECO:0000313" key="1">
    <source>
        <dbReference type="EMBL" id="CAB4028985.1"/>
    </source>
</evidence>
<dbReference type="AlphaFoldDB" id="A0A6S7J9W6"/>
<feature type="non-terminal residue" evidence="1">
    <location>
        <position position="183"/>
    </location>
</feature>
<dbReference type="EMBL" id="CACRXK020015860">
    <property type="protein sequence ID" value="CAB4028985.1"/>
    <property type="molecule type" value="Genomic_DNA"/>
</dbReference>
<sequence length="183" mass="20932">GVPQGTKLGPWLYLIMINTVAVADVDQWKYVDDTTVAETVLKNDKNETKCKELRISFAKFKPDFAPICVNDKDIEVVTSVKLLGLNISNDLKWNTHISEIVRKVSQLDLTEYACHVFHNSLTKYLSDDLEKLQKRALEQAGLDSLYSRRDTLTKKLFNDIVQNTSHKLHALLPEKNRSSMNLR</sequence>
<dbReference type="Proteomes" id="UP001152795">
    <property type="component" value="Unassembled WGS sequence"/>
</dbReference>
<dbReference type="InterPro" id="IPR000477">
    <property type="entry name" value="RT_dom"/>
</dbReference>
<reference evidence="1" key="1">
    <citation type="submission" date="2020-04" db="EMBL/GenBank/DDBJ databases">
        <authorList>
            <person name="Alioto T."/>
            <person name="Alioto T."/>
            <person name="Gomez Garrido J."/>
        </authorList>
    </citation>
    <scope>NUCLEOTIDE SEQUENCE</scope>
    <source>
        <strain evidence="1">A484AB</strain>
    </source>
</reference>
<dbReference type="PROSITE" id="PS50878">
    <property type="entry name" value="RT_POL"/>
    <property type="match status" value="1"/>
</dbReference>